<evidence type="ECO:0000256" key="3">
    <source>
        <dbReference type="ARBA" id="ARBA00015716"/>
    </source>
</evidence>
<dbReference type="Pfam" id="PF02620">
    <property type="entry name" value="YceD"/>
    <property type="match status" value="1"/>
</dbReference>
<dbReference type="InterPro" id="IPR039255">
    <property type="entry name" value="YceD_bac"/>
</dbReference>
<gene>
    <name evidence="7" type="ORF">EBQ26_08515</name>
</gene>
<evidence type="ECO:0000313" key="8">
    <source>
        <dbReference type="Proteomes" id="UP000267521"/>
    </source>
</evidence>
<dbReference type="Proteomes" id="UP000267521">
    <property type="component" value="Unassembled WGS sequence"/>
</dbReference>
<keyword evidence="4" id="KW-0690">Ribosome biogenesis</keyword>
<dbReference type="RefSeq" id="WP_122238585.1">
    <property type="nucleotide sequence ID" value="NZ_RDQM01000009.1"/>
</dbReference>
<reference evidence="7 8" key="1">
    <citation type="submission" date="2018-10" db="EMBL/GenBank/DDBJ databases">
        <title>Comamonadaceae CDC group NO-1 genome sequencing and assembly.</title>
        <authorList>
            <person name="Bernier A.-M."/>
            <person name="Bernard K."/>
        </authorList>
    </citation>
    <scope>NUCLEOTIDE SEQUENCE [LARGE SCALE GENOMIC DNA]</scope>
    <source>
        <strain evidence="7 8">NML970147</strain>
    </source>
</reference>
<evidence type="ECO:0000256" key="5">
    <source>
        <dbReference type="ARBA" id="ARBA00031841"/>
    </source>
</evidence>
<comment type="similarity">
    <text evidence="2">Belongs to the DUF177 domain family.</text>
</comment>
<feature type="region of interest" description="Disordered" evidence="6">
    <location>
        <begin position="179"/>
        <end position="203"/>
    </location>
</feature>
<dbReference type="GO" id="GO:0005829">
    <property type="term" value="C:cytosol"/>
    <property type="evidence" value="ECO:0007669"/>
    <property type="project" value="TreeGrafter"/>
</dbReference>
<comment type="caution">
    <text evidence="7">The sequence shown here is derived from an EMBL/GenBank/DDBJ whole genome shotgun (WGS) entry which is preliminary data.</text>
</comment>
<accession>A0A3M6Q391</accession>
<feature type="compositionally biased region" description="Gly residues" evidence="6">
    <location>
        <begin position="193"/>
        <end position="203"/>
    </location>
</feature>
<evidence type="ECO:0000256" key="1">
    <source>
        <dbReference type="ARBA" id="ARBA00002868"/>
    </source>
</evidence>
<dbReference type="EMBL" id="RDQM01000009">
    <property type="protein sequence ID" value="RMW97687.1"/>
    <property type="molecule type" value="Genomic_DNA"/>
</dbReference>
<evidence type="ECO:0000256" key="4">
    <source>
        <dbReference type="ARBA" id="ARBA00022517"/>
    </source>
</evidence>
<evidence type="ECO:0000313" key="7">
    <source>
        <dbReference type="EMBL" id="RMW97687.1"/>
    </source>
</evidence>
<sequence length="203" mass="21984">MEHPNLRHLDISAFAARNGQAEHTSPLSDFPRLAAELASGVASADRAVHWRIAAELRRDAAGQPMPWLHCQAHTTLALTCQRCLQPSETTVQSDQWFRFVATEAQAEQEDEDAEEDVLALQGPLNVFTLIEDDLLLALPPLVKHEACDSPAPLHSADAAFNAAGGETNRPFAQLAQLLTQPLEGAERKPRPNGHGGHGGEQAD</sequence>
<dbReference type="InterPro" id="IPR003772">
    <property type="entry name" value="YceD"/>
</dbReference>
<evidence type="ECO:0000256" key="2">
    <source>
        <dbReference type="ARBA" id="ARBA00010740"/>
    </source>
</evidence>
<dbReference type="PANTHER" id="PTHR38099">
    <property type="entry name" value="LARGE RIBOSOMAL RNA SUBUNIT ACCUMULATION PROTEIN YCED"/>
    <property type="match status" value="1"/>
</dbReference>
<dbReference type="AlphaFoldDB" id="A0A3M6Q391"/>
<protein>
    <recommendedName>
        <fullName evidence="3">Large ribosomal RNA subunit accumulation protein YceD</fullName>
    </recommendedName>
    <alternativeName>
        <fullName evidence="5">23S rRNA accumulation protein YceD</fullName>
    </alternativeName>
</protein>
<proteinExistence type="inferred from homology"/>
<name>A0A3M6Q391_9BURK</name>
<evidence type="ECO:0000256" key="6">
    <source>
        <dbReference type="SAM" id="MobiDB-lite"/>
    </source>
</evidence>
<organism evidence="7 8">
    <name type="scientific">Allofranklinella schreckenbergeri</name>
    <dbReference type="NCBI Taxonomy" id="1076744"/>
    <lineage>
        <taxon>Bacteria</taxon>
        <taxon>Pseudomonadati</taxon>
        <taxon>Pseudomonadota</taxon>
        <taxon>Betaproteobacteria</taxon>
        <taxon>Burkholderiales</taxon>
        <taxon>Comamonadaceae</taxon>
        <taxon>Allofranklinella</taxon>
    </lineage>
</organism>
<comment type="function">
    <text evidence="1">Plays a role in synthesis, processing and/or stability of 23S rRNA.</text>
</comment>
<dbReference type="GO" id="GO:0042254">
    <property type="term" value="P:ribosome biogenesis"/>
    <property type="evidence" value="ECO:0007669"/>
    <property type="project" value="UniProtKB-KW"/>
</dbReference>
<dbReference type="PANTHER" id="PTHR38099:SF1">
    <property type="entry name" value="LARGE RIBOSOMAL RNA SUBUNIT ACCUMULATION PROTEIN YCED"/>
    <property type="match status" value="1"/>
</dbReference>